<keyword evidence="1" id="KW-0472">Membrane</keyword>
<dbReference type="Proteomes" id="UP001610444">
    <property type="component" value="Unassembled WGS sequence"/>
</dbReference>
<evidence type="ECO:0000256" key="1">
    <source>
        <dbReference type="SAM" id="Phobius"/>
    </source>
</evidence>
<feature type="transmembrane region" description="Helical" evidence="1">
    <location>
        <begin position="146"/>
        <end position="170"/>
    </location>
</feature>
<keyword evidence="1" id="KW-1133">Transmembrane helix</keyword>
<name>A0ABR4KRZ8_9EURO</name>
<accession>A0ABR4KRZ8</accession>
<gene>
    <name evidence="2" type="ORF">BJX68DRAFT_232062</name>
</gene>
<feature type="transmembrane region" description="Helical" evidence="1">
    <location>
        <begin position="263"/>
        <end position="290"/>
    </location>
</feature>
<dbReference type="EMBL" id="JBFXLR010000011">
    <property type="protein sequence ID" value="KAL2854594.1"/>
    <property type="molecule type" value="Genomic_DNA"/>
</dbReference>
<comment type="caution">
    <text evidence="2">The sequence shown here is derived from an EMBL/GenBank/DDBJ whole genome shotgun (WGS) entry which is preliminary data.</text>
</comment>
<feature type="transmembrane region" description="Helical" evidence="1">
    <location>
        <begin position="86"/>
        <end position="113"/>
    </location>
</feature>
<organism evidence="2 3">
    <name type="scientific">Aspergillus pseudodeflectus</name>
    <dbReference type="NCBI Taxonomy" id="176178"/>
    <lineage>
        <taxon>Eukaryota</taxon>
        <taxon>Fungi</taxon>
        <taxon>Dikarya</taxon>
        <taxon>Ascomycota</taxon>
        <taxon>Pezizomycotina</taxon>
        <taxon>Eurotiomycetes</taxon>
        <taxon>Eurotiomycetidae</taxon>
        <taxon>Eurotiales</taxon>
        <taxon>Aspergillaceae</taxon>
        <taxon>Aspergillus</taxon>
        <taxon>Aspergillus subgen. Nidulantes</taxon>
    </lineage>
</organism>
<keyword evidence="1" id="KW-0812">Transmembrane</keyword>
<keyword evidence="3" id="KW-1185">Reference proteome</keyword>
<feature type="transmembrane region" description="Helical" evidence="1">
    <location>
        <begin position="182"/>
        <end position="202"/>
    </location>
</feature>
<proteinExistence type="predicted"/>
<reference evidence="2 3" key="1">
    <citation type="submission" date="2024-07" db="EMBL/GenBank/DDBJ databases">
        <title>Section-level genome sequencing and comparative genomics of Aspergillus sections Usti and Cavernicolus.</title>
        <authorList>
            <consortium name="Lawrence Berkeley National Laboratory"/>
            <person name="Nybo J.L."/>
            <person name="Vesth T.C."/>
            <person name="Theobald S."/>
            <person name="Frisvad J.C."/>
            <person name="Larsen T.O."/>
            <person name="Kjaerboelling I."/>
            <person name="Rothschild-Mancinelli K."/>
            <person name="Lyhne E.K."/>
            <person name="Kogle M.E."/>
            <person name="Barry K."/>
            <person name="Clum A."/>
            <person name="Na H."/>
            <person name="Ledsgaard L."/>
            <person name="Lin J."/>
            <person name="Lipzen A."/>
            <person name="Kuo A."/>
            <person name="Riley R."/>
            <person name="Mondo S."/>
            <person name="LaButti K."/>
            <person name="Haridas S."/>
            <person name="Pangalinan J."/>
            <person name="Salamov A.A."/>
            <person name="Simmons B.A."/>
            <person name="Magnuson J.K."/>
            <person name="Chen J."/>
            <person name="Drula E."/>
            <person name="Henrissat B."/>
            <person name="Wiebenga A."/>
            <person name="Lubbers R.J."/>
            <person name="Gomes A.C."/>
            <person name="Macurrencykelacurrency M.R."/>
            <person name="Stajich J."/>
            <person name="Grigoriev I.V."/>
            <person name="Mortensen U.H."/>
            <person name="De vries R.P."/>
            <person name="Baker S.E."/>
            <person name="Andersen M.R."/>
        </authorList>
    </citation>
    <scope>NUCLEOTIDE SEQUENCE [LARGE SCALE GENOMIC DNA]</scope>
    <source>
        <strain evidence="2 3">CBS 756.74</strain>
    </source>
</reference>
<evidence type="ECO:0000313" key="3">
    <source>
        <dbReference type="Proteomes" id="UP001610444"/>
    </source>
</evidence>
<feature type="transmembrane region" description="Helical" evidence="1">
    <location>
        <begin position="223"/>
        <end position="243"/>
    </location>
</feature>
<evidence type="ECO:0000313" key="2">
    <source>
        <dbReference type="EMBL" id="KAL2854594.1"/>
    </source>
</evidence>
<protein>
    <submittedName>
        <fullName evidence="2">Uncharacterized protein</fullName>
    </submittedName>
</protein>
<dbReference type="GeneID" id="98154595"/>
<sequence>MSELCVSQIQSPLDTGIHLLVNLFIAASYIPQLIHIRTSNTGDAGISGWYIILLTTSATSHCATRIRNLTSSTVWSCSCHGELKGFGLFSALVVHLQAFTHWAAAIILLAFYVSFRTQTLAPQNDTKGAGPALTTTTTSSPRNITILAIVLTHAAVVLPLAIYLLIPLLHDEDDYVQPFFNNFLYGCLLRLIGILTSLTAAIPQIHLMVTRYYNNGNTFDPGSLSLLSLGLQAAMFIALSASQGWRMRPEGVEIISLEWWLDFFLVSGLAAGWVALAVCQLLVLCVALGLRAREGRIRL</sequence>
<dbReference type="RefSeq" id="XP_070901458.1">
    <property type="nucleotide sequence ID" value="XM_071039431.1"/>
</dbReference>